<evidence type="ECO:0000256" key="6">
    <source>
        <dbReference type="ARBA" id="ARBA00022827"/>
    </source>
</evidence>
<gene>
    <name evidence="12" type="ORF">METZ01_LOCUS45707</name>
</gene>
<dbReference type="PANTHER" id="PTHR45754:SF3">
    <property type="entry name" value="METHYLENETETRAHYDROFOLATE REDUCTASE (NADPH)"/>
    <property type="match status" value="1"/>
</dbReference>
<keyword evidence="4" id="KW-0028">Amino-acid biosynthesis</keyword>
<evidence type="ECO:0000256" key="7">
    <source>
        <dbReference type="ARBA" id="ARBA00023002"/>
    </source>
</evidence>
<comment type="pathway">
    <text evidence="2">One-carbon metabolism; tetrahydrofolate interconversion.</text>
</comment>
<protein>
    <recommendedName>
        <fullName evidence="11">methylenetetrahydrofolate reductase (NADH)</fullName>
        <ecNumber evidence="11">1.5.1.54</ecNumber>
    </recommendedName>
</protein>
<dbReference type="Pfam" id="PF02219">
    <property type="entry name" value="MTHFR"/>
    <property type="match status" value="1"/>
</dbReference>
<comment type="pathway">
    <text evidence="10">Amino-acid biosynthesis; L-methionine biosynthesis via de novo pathway.</text>
</comment>
<keyword evidence="9" id="KW-0486">Methionine biosynthesis</keyword>
<keyword evidence="5" id="KW-0285">Flavoprotein</keyword>
<dbReference type="NCBIfam" id="TIGR00676">
    <property type="entry name" value="fadh2"/>
    <property type="match status" value="1"/>
</dbReference>
<dbReference type="InterPro" id="IPR004620">
    <property type="entry name" value="MTHF_reductase_bac"/>
</dbReference>
<evidence type="ECO:0000256" key="1">
    <source>
        <dbReference type="ARBA" id="ARBA00001974"/>
    </source>
</evidence>
<dbReference type="GO" id="GO:0035999">
    <property type="term" value="P:tetrahydrofolate interconversion"/>
    <property type="evidence" value="ECO:0007669"/>
    <property type="project" value="UniProtKB-UniPathway"/>
</dbReference>
<proteinExistence type="inferred from homology"/>
<dbReference type="EMBL" id="UINC01002095">
    <property type="protein sequence ID" value="SUZ92853.1"/>
    <property type="molecule type" value="Genomic_DNA"/>
</dbReference>
<keyword evidence="8" id="KW-0520">NAD</keyword>
<dbReference type="GO" id="GO:0106312">
    <property type="term" value="F:methylenetetrahydrofolate reductase (NADH) activity"/>
    <property type="evidence" value="ECO:0007669"/>
    <property type="project" value="UniProtKB-EC"/>
</dbReference>
<dbReference type="GO" id="GO:0005829">
    <property type="term" value="C:cytosol"/>
    <property type="evidence" value="ECO:0007669"/>
    <property type="project" value="InterPro"/>
</dbReference>
<evidence type="ECO:0000256" key="8">
    <source>
        <dbReference type="ARBA" id="ARBA00023027"/>
    </source>
</evidence>
<dbReference type="AlphaFoldDB" id="A0A381RVA9"/>
<dbReference type="UniPathway" id="UPA00193"/>
<evidence type="ECO:0000256" key="11">
    <source>
        <dbReference type="ARBA" id="ARBA00034529"/>
    </source>
</evidence>
<dbReference type="GO" id="GO:0071949">
    <property type="term" value="F:FAD binding"/>
    <property type="evidence" value="ECO:0007669"/>
    <property type="project" value="TreeGrafter"/>
</dbReference>
<dbReference type="EC" id="1.5.1.54" evidence="11"/>
<evidence type="ECO:0000256" key="10">
    <source>
        <dbReference type="ARBA" id="ARBA00034478"/>
    </source>
</evidence>
<evidence type="ECO:0000256" key="2">
    <source>
        <dbReference type="ARBA" id="ARBA00004777"/>
    </source>
</evidence>
<name>A0A381RVA9_9ZZZZ</name>
<reference evidence="12" key="1">
    <citation type="submission" date="2018-05" db="EMBL/GenBank/DDBJ databases">
        <authorList>
            <person name="Lanie J.A."/>
            <person name="Ng W.-L."/>
            <person name="Kazmierczak K.M."/>
            <person name="Andrzejewski T.M."/>
            <person name="Davidsen T.M."/>
            <person name="Wayne K.J."/>
            <person name="Tettelin H."/>
            <person name="Glass J.I."/>
            <person name="Rusch D."/>
            <person name="Podicherti R."/>
            <person name="Tsui H.-C.T."/>
            <person name="Winkler M.E."/>
        </authorList>
    </citation>
    <scope>NUCLEOTIDE SEQUENCE</scope>
</reference>
<dbReference type="InterPro" id="IPR029041">
    <property type="entry name" value="FAD-linked_oxidoreductase-like"/>
</dbReference>
<evidence type="ECO:0000313" key="12">
    <source>
        <dbReference type="EMBL" id="SUZ92853.1"/>
    </source>
</evidence>
<dbReference type="GO" id="GO:0009086">
    <property type="term" value="P:methionine biosynthetic process"/>
    <property type="evidence" value="ECO:0007669"/>
    <property type="project" value="UniProtKB-KW"/>
</dbReference>
<sequence length="275" mass="31119">MVNLSFEFFPPKTEESEKKLWSSIKHLAPLNPKFVSVTYGSGGSTRNRTHKCVEKIINETNLKPAAHLTCVSSSKMEVDQVIENYHEIGVKHIVALRGDMPNMGTFEPHPEGYSDSVELVKTLHNFGVSEITVATYPEKHPESKSIDDDIEFLKRKINAGANRAITQFVFDAEILFRFRDKIEAAGINIPIIPGIMPTTNFKNVKNMAQKCGATIPNWLEKKYEGLDDDLKARREVAKEVGLDFCKKLISNDYINLHFYTLNQADLTYDICSSLY</sequence>
<organism evidence="12">
    <name type="scientific">marine metagenome</name>
    <dbReference type="NCBI Taxonomy" id="408172"/>
    <lineage>
        <taxon>unclassified sequences</taxon>
        <taxon>metagenomes</taxon>
        <taxon>ecological metagenomes</taxon>
    </lineage>
</organism>
<evidence type="ECO:0000256" key="5">
    <source>
        <dbReference type="ARBA" id="ARBA00022630"/>
    </source>
</evidence>
<comment type="similarity">
    <text evidence="3">Belongs to the methylenetetrahydrofolate reductase family.</text>
</comment>
<evidence type="ECO:0000256" key="3">
    <source>
        <dbReference type="ARBA" id="ARBA00006743"/>
    </source>
</evidence>
<evidence type="ECO:0000256" key="4">
    <source>
        <dbReference type="ARBA" id="ARBA00022605"/>
    </source>
</evidence>
<keyword evidence="7" id="KW-0560">Oxidoreductase</keyword>
<dbReference type="PANTHER" id="PTHR45754">
    <property type="entry name" value="METHYLENETETRAHYDROFOLATE REDUCTASE"/>
    <property type="match status" value="1"/>
</dbReference>
<dbReference type="SUPFAM" id="SSF51730">
    <property type="entry name" value="FAD-linked oxidoreductase"/>
    <property type="match status" value="1"/>
</dbReference>
<accession>A0A381RVA9</accession>
<evidence type="ECO:0000256" key="9">
    <source>
        <dbReference type="ARBA" id="ARBA00023167"/>
    </source>
</evidence>
<dbReference type="InterPro" id="IPR003171">
    <property type="entry name" value="Mehydrof_redctse-like"/>
</dbReference>
<comment type="cofactor">
    <cofactor evidence="1">
        <name>FAD</name>
        <dbReference type="ChEBI" id="CHEBI:57692"/>
    </cofactor>
</comment>
<dbReference type="Gene3D" id="3.20.20.220">
    <property type="match status" value="1"/>
</dbReference>
<keyword evidence="6" id="KW-0274">FAD</keyword>
<dbReference type="CDD" id="cd00537">
    <property type="entry name" value="MTHFR"/>
    <property type="match status" value="1"/>
</dbReference>